<dbReference type="Proteomes" id="UP000292564">
    <property type="component" value="Unassembled WGS sequence"/>
</dbReference>
<evidence type="ECO:0000313" key="1">
    <source>
        <dbReference type="EMBL" id="RZU48586.1"/>
    </source>
</evidence>
<proteinExistence type="predicted"/>
<dbReference type="RefSeq" id="WP_130507808.1">
    <property type="nucleotide sequence ID" value="NZ_SHKY01000001.1"/>
</dbReference>
<reference evidence="1 2" key="1">
    <citation type="submission" date="2019-02" db="EMBL/GenBank/DDBJ databases">
        <title>Sequencing the genomes of 1000 actinobacteria strains.</title>
        <authorList>
            <person name="Klenk H.-P."/>
        </authorList>
    </citation>
    <scope>NUCLEOTIDE SEQUENCE [LARGE SCALE GENOMIC DNA]</scope>
    <source>
        <strain evidence="1 2">DSM 45162</strain>
    </source>
</reference>
<keyword evidence="2" id="KW-1185">Reference proteome</keyword>
<organism evidence="1 2">
    <name type="scientific">Krasilnikovia cinnamomea</name>
    <dbReference type="NCBI Taxonomy" id="349313"/>
    <lineage>
        <taxon>Bacteria</taxon>
        <taxon>Bacillati</taxon>
        <taxon>Actinomycetota</taxon>
        <taxon>Actinomycetes</taxon>
        <taxon>Micromonosporales</taxon>
        <taxon>Micromonosporaceae</taxon>
        <taxon>Krasilnikovia</taxon>
    </lineage>
</organism>
<protein>
    <submittedName>
        <fullName evidence="1">Uncharacterized protein</fullName>
    </submittedName>
</protein>
<dbReference type="EMBL" id="SHKY01000001">
    <property type="protein sequence ID" value="RZU48586.1"/>
    <property type="molecule type" value="Genomic_DNA"/>
</dbReference>
<gene>
    <name evidence="1" type="ORF">EV385_0303</name>
</gene>
<evidence type="ECO:0000313" key="2">
    <source>
        <dbReference type="Proteomes" id="UP000292564"/>
    </source>
</evidence>
<sequence length="89" mass="9511">MTYHPPDDPERIRYAYLVPVVPGSPQPPPGPVTPEAGNVAGAAEFGQSPDARHRWRARRLAPAWIADLVGIAAANFTRRARGSASRLGG</sequence>
<name>A0A4V2G6F7_9ACTN</name>
<accession>A0A4V2G6F7</accession>
<comment type="caution">
    <text evidence="1">The sequence shown here is derived from an EMBL/GenBank/DDBJ whole genome shotgun (WGS) entry which is preliminary data.</text>
</comment>
<dbReference type="AlphaFoldDB" id="A0A4V2G6F7"/>